<dbReference type="InterPro" id="IPR046700">
    <property type="entry name" value="DUF6570"/>
</dbReference>
<dbReference type="PANTHER" id="PTHR47642">
    <property type="entry name" value="ATP-DEPENDENT DNA HELICASE"/>
    <property type="match status" value="1"/>
</dbReference>
<dbReference type="SUPFAM" id="SSF52540">
    <property type="entry name" value="P-loop containing nucleoside triphosphate hydrolases"/>
    <property type="match status" value="2"/>
</dbReference>
<keyword evidence="9" id="KW-0233">DNA recombination</keyword>
<dbReference type="EnsemblMetazoa" id="Aqu2.1.42796_001">
    <property type="protein sequence ID" value="Aqu2.1.42796_001"/>
    <property type="gene ID" value="Aqu2.1.42796"/>
</dbReference>
<evidence type="ECO:0000256" key="2">
    <source>
        <dbReference type="ARBA" id="ARBA00022763"/>
    </source>
</evidence>
<dbReference type="InterPro" id="IPR003323">
    <property type="entry name" value="OTU_dom"/>
</dbReference>
<dbReference type="InParanoid" id="A0A1X7VR19"/>
<dbReference type="GO" id="GO:0006281">
    <property type="term" value="P:DNA repair"/>
    <property type="evidence" value="ECO:0007669"/>
    <property type="project" value="UniProtKB-KW"/>
</dbReference>
<dbReference type="InterPro" id="IPR051055">
    <property type="entry name" value="PIF1_helicase"/>
</dbReference>
<protein>
    <recommendedName>
        <fullName evidence="9">ATP-dependent DNA helicase</fullName>
        <ecNumber evidence="9">5.6.2.3</ecNumber>
    </recommendedName>
</protein>
<dbReference type="Pfam" id="PF14214">
    <property type="entry name" value="Helitron_like_N"/>
    <property type="match status" value="1"/>
</dbReference>
<evidence type="ECO:0000256" key="8">
    <source>
        <dbReference type="ARBA" id="ARBA00023235"/>
    </source>
</evidence>
<name>A0A1X7VR19_AMPQE</name>
<dbReference type="GO" id="GO:0006310">
    <property type="term" value="P:DNA recombination"/>
    <property type="evidence" value="ECO:0007669"/>
    <property type="project" value="UniProtKB-KW"/>
</dbReference>
<evidence type="ECO:0000256" key="1">
    <source>
        <dbReference type="ARBA" id="ARBA00022741"/>
    </source>
</evidence>
<dbReference type="Pfam" id="PF21530">
    <property type="entry name" value="Pif1_2B_dom"/>
    <property type="match status" value="1"/>
</dbReference>
<dbReference type="eggNOG" id="KOG0987">
    <property type="taxonomic scope" value="Eukaryota"/>
</dbReference>
<dbReference type="GO" id="GO:0005524">
    <property type="term" value="F:ATP binding"/>
    <property type="evidence" value="ECO:0007669"/>
    <property type="project" value="UniProtKB-KW"/>
</dbReference>
<dbReference type="GO" id="GO:0016887">
    <property type="term" value="F:ATP hydrolysis activity"/>
    <property type="evidence" value="ECO:0007669"/>
    <property type="project" value="RHEA"/>
</dbReference>
<evidence type="ECO:0000313" key="11">
    <source>
        <dbReference type="EnsemblMetazoa" id="Aqu2.1.42796_001"/>
    </source>
</evidence>
<keyword evidence="8" id="KW-0413">Isomerase</keyword>
<dbReference type="CDD" id="cd22755">
    <property type="entry name" value="OTU_CeDUB-like"/>
    <property type="match status" value="1"/>
</dbReference>
<evidence type="ECO:0000256" key="4">
    <source>
        <dbReference type="ARBA" id="ARBA00022806"/>
    </source>
</evidence>
<dbReference type="GO" id="GO:0043139">
    <property type="term" value="F:5'-3' DNA helicase activity"/>
    <property type="evidence" value="ECO:0007669"/>
    <property type="project" value="UniProtKB-EC"/>
</dbReference>
<dbReference type="Gene3D" id="3.40.50.300">
    <property type="entry name" value="P-loop containing nucleotide triphosphate hydrolases"/>
    <property type="match status" value="2"/>
</dbReference>
<proteinExistence type="inferred from homology"/>
<keyword evidence="3 9" id="KW-0378">Hydrolase</keyword>
<feature type="domain" description="OTU" evidence="10">
    <location>
        <begin position="1990"/>
        <end position="2128"/>
    </location>
</feature>
<dbReference type="OrthoDB" id="10036850at2759"/>
<evidence type="ECO:0000256" key="5">
    <source>
        <dbReference type="ARBA" id="ARBA00022840"/>
    </source>
</evidence>
<dbReference type="InterPro" id="IPR010285">
    <property type="entry name" value="DNA_helicase_pif1-like_DEAD"/>
</dbReference>
<sequence length="2131" mass="244799">MNRDAILCATKDKFLRYKFSDNEMDKLKVALIKENKRRLNKDYYERNYSHILYRLRSNYSLPAPNSEAKEYYFIKIKETLYYSPEIVVDLLPSSMKGIDFENTSYDSKCNAASSILLESVLKNRSHKVGVLIRAANSIRKLKLNSFSDFGQQCHTKNSEPYFYESAYLYPNDDFDSQLDSPIAIPVDTNGICYVAGVVDVSCIDRVEECNDDSDSEDDNFVDNNRIYTYKRKPTLKWHCTDRCKPLLESDVSSIIEVRRYFDEPIKELRKHLDACDNCPNNYYMTRSLHVEEIDQVHEHDFSDNPNVTVIVKKDENNVEKYLKYSEIVCERIGHPIVCSSNDTECKSMLRILRNASVHYPSLRRLLKHFYVARNAHLTIDIIDSSLADGDIAQLIDLKINEADETEFDNVYYAINDGEEDDPFRIPNLDTVLYFQYSDAIDEFKKALSDQAVNACCSCERLLRKKSVTEAKNLDSDVWNILLDYIRETDPTALNKVMYICNHCKPIIRKNEVPARCLLNGLKCEPLPKELENLDPLSCQLIQRAKCFQTIVRLGTHTLKVPAYNSLKALKGAMFYLPLPLEKTMETLNEVGIDSNHLPNPELYIIINKQPTKSNNVWRSLVDVNKIKAALRKLKDINWLYRNVDDDSIDESSKNVIQVVSNTTCKMLEKANDQDLEGLLAYTIRNLDSKIATGSDISQYKLMNVKEAPTDNRQEHLDLLCFPTLLPTGQYGEHHPRQSYPAQTLSFSEYIKSRLLNKDSRFRRNHSYCLHYYGLKINKALKTGIYNLLKTSRGNVGQTVAEILEKINVLDEEFEGNLSTILAPIRGTNQYWFRVKGEVKAMIAEYGSPMLFLTLSCAEYDSADIAQYLRKVNNAPQSYSISRLCTEDPVSVSRQFSYKFKDFFNIVILQRGVLGKVEQYYVKKEYQMRGAPHYHILLWIEYAPVVGIDCPEEVCSFIQDRITCHIPDSNTSPDLNFLVTKYQMHKCSKYCKRNIKVGKTYVSRCRFDFPRPVRDSICINDVENSLKSCNRIYYLKRNEKEVRVNDYNPLLLKLWRANMDLQYIAERSLSLTEYVTGYVTKAEKSHAQDLWDEVSSCDNIYSRLWKIGQKLLRAKEVGLYEASDLLLGESLYMKSVTVQYVNVYLPHKRSRQIKNYSYLTKMDRSSKDIFNPSIIEDFYPTRPNNMEDVSLYEFVANYKFDKIGENGEREYKLRSKPVLPNHRKFIPMQEAERDDFYYSLIFLFVPFRDESTLVMEGETMEEAFRRHREASIRGIENHFNKLQKLLEAERNWKKIVDARNKAGFTEEELPDNKEDDEPQLLGEIMEAVADIADMHINVPNLTLEQRETMLNVDQKRIFDKIKSHLISQKEREDLLENESSRLLRLDNIKPLRMFISGVGGTVAPTGIAAFNVGGLTIHRLFQLPIEHEGKTAGYWALSKEAQKRIKMTLKNLKIIIVDEVSMVSNLNLAYLHMRLEDIFGTDEWFGSKNILFVGDLLQLPPVNGRPVFKKISNKLVKTRLGAANAVNIWKETVEYDELTINERQKGDETFFKMLDSVRHGSLTDETIDTLKSRIFKVSIQEKYKELESEGTNPPICLFSKVDACQKINELMLESLETEKIELACVDVVDESGSTAKFDKKQEKKLEKLKDQPSKTAGLETVLSLAVGCRVMLRHNIDVTVGLVNGAIGTVMGIYATRISIKFDHIDVPCDIERVTSRFMLSKNLYIHRKQFPLTLSYAITIHKCQGLSLDTAIIDLSTDVFGDGMAYVALSRVRTLNGLHLLSFDPLSVKVSNLCINEINRLRSKFRKDLPQIKKSKGKKRKIQVTGIIDDGEPCSKNAKVSVSHVQSTSNSTVSSNKHLKTKFNVKDEDSCSSLIVSIKLSNIKCKPKDDKTMCVVKNDHCSSGLIVSIKLSSIKLKTSNPIKDDDVIFTYEEPPNPDNVRRRQRDYVYYPANEEVQRRWCDILNLKFVAAARILPGSPTTPLSDERVPNSTLDVPGDGNCLFYALSYLITGSISQHYELRRAIVSNMPNFEEELFNSTLSATRYSSIYDYINKSKMYRNYVWATDTEIITLTALLGITIYSYSLTPTFVGWARYGTQELYGIPCDTTTPALYLKHVGTNHFQAVKSINIS</sequence>
<dbReference type="Pfam" id="PF20209">
    <property type="entry name" value="DUF6570"/>
    <property type="match status" value="1"/>
</dbReference>
<dbReference type="Pfam" id="PF05970">
    <property type="entry name" value="PIF1"/>
    <property type="match status" value="1"/>
</dbReference>
<dbReference type="InterPro" id="IPR049163">
    <property type="entry name" value="Pif1-like_2B_dom"/>
</dbReference>
<keyword evidence="1 9" id="KW-0547">Nucleotide-binding</keyword>
<evidence type="ECO:0000256" key="9">
    <source>
        <dbReference type="RuleBase" id="RU363044"/>
    </source>
</evidence>
<keyword evidence="5 9" id="KW-0067">ATP-binding</keyword>
<evidence type="ECO:0000259" key="10">
    <source>
        <dbReference type="PROSITE" id="PS50802"/>
    </source>
</evidence>
<dbReference type="PROSITE" id="PS50802">
    <property type="entry name" value="OTU"/>
    <property type="match status" value="1"/>
</dbReference>
<evidence type="ECO:0000256" key="6">
    <source>
        <dbReference type="ARBA" id="ARBA00023125"/>
    </source>
</evidence>
<organism evidence="11">
    <name type="scientific">Amphimedon queenslandica</name>
    <name type="common">Sponge</name>
    <dbReference type="NCBI Taxonomy" id="400682"/>
    <lineage>
        <taxon>Eukaryota</taxon>
        <taxon>Metazoa</taxon>
        <taxon>Porifera</taxon>
        <taxon>Demospongiae</taxon>
        <taxon>Heteroscleromorpha</taxon>
        <taxon>Haplosclerida</taxon>
        <taxon>Niphatidae</taxon>
        <taxon>Amphimedon</taxon>
    </lineage>
</organism>
<dbReference type="InterPro" id="IPR025476">
    <property type="entry name" value="Helitron_helicase-like"/>
</dbReference>
<dbReference type="PANTHER" id="PTHR47642:SF5">
    <property type="entry name" value="ATP-DEPENDENT DNA HELICASE"/>
    <property type="match status" value="1"/>
</dbReference>
<dbReference type="GO" id="GO:0000723">
    <property type="term" value="P:telomere maintenance"/>
    <property type="evidence" value="ECO:0007669"/>
    <property type="project" value="InterPro"/>
</dbReference>
<keyword evidence="2 9" id="KW-0227">DNA damage</keyword>
<keyword evidence="4 9" id="KW-0347">Helicase</keyword>
<dbReference type="InterPro" id="IPR027417">
    <property type="entry name" value="P-loop_NTPase"/>
</dbReference>
<dbReference type="CDD" id="cd18809">
    <property type="entry name" value="SF1_C_RecD"/>
    <property type="match status" value="1"/>
</dbReference>
<dbReference type="EC" id="5.6.2.3" evidence="9"/>
<comment type="catalytic activity">
    <reaction evidence="9">
        <text>ATP + H2O = ADP + phosphate + H(+)</text>
        <dbReference type="Rhea" id="RHEA:13065"/>
        <dbReference type="ChEBI" id="CHEBI:15377"/>
        <dbReference type="ChEBI" id="CHEBI:15378"/>
        <dbReference type="ChEBI" id="CHEBI:30616"/>
        <dbReference type="ChEBI" id="CHEBI:43474"/>
        <dbReference type="ChEBI" id="CHEBI:456216"/>
        <dbReference type="EC" id="5.6.2.3"/>
    </reaction>
</comment>
<comment type="cofactor">
    <cofactor evidence="9">
        <name>Mg(2+)</name>
        <dbReference type="ChEBI" id="CHEBI:18420"/>
    </cofactor>
</comment>
<comment type="similarity">
    <text evidence="9">Belongs to the helicase family.</text>
</comment>
<keyword evidence="6" id="KW-0238">DNA-binding</keyword>
<dbReference type="Gene3D" id="3.90.70.80">
    <property type="match status" value="1"/>
</dbReference>
<evidence type="ECO:0000256" key="7">
    <source>
        <dbReference type="ARBA" id="ARBA00023204"/>
    </source>
</evidence>
<keyword evidence="7 9" id="KW-0234">DNA repair</keyword>
<reference evidence="11" key="1">
    <citation type="submission" date="2017-05" db="UniProtKB">
        <authorList>
            <consortium name="EnsemblMetazoa"/>
        </authorList>
    </citation>
    <scope>IDENTIFICATION</scope>
</reference>
<evidence type="ECO:0000256" key="3">
    <source>
        <dbReference type="ARBA" id="ARBA00022801"/>
    </source>
</evidence>
<accession>A0A1X7VR19</accession>